<dbReference type="EMBL" id="CP039381">
    <property type="protein sequence ID" value="QCT07241.1"/>
    <property type="molecule type" value="Genomic_DNA"/>
</dbReference>
<dbReference type="AlphaFoldDB" id="A0A4P8XVT0"/>
<reference evidence="1 2" key="1">
    <citation type="submission" date="2019-04" db="EMBL/GenBank/DDBJ databases">
        <authorList>
            <person name="Embree M."/>
            <person name="Gaffney J.R."/>
        </authorList>
    </citation>
    <scope>NUCLEOTIDE SEQUENCE [LARGE SCALE GENOMIC DNA]</scope>
    <source>
        <strain evidence="1 2">JE7A12</strain>
    </source>
</reference>
<dbReference type="KEGG" id="ruj:E5Z56_07655"/>
<protein>
    <submittedName>
        <fullName evidence="1">Helix-turn-helix domain-containing protein</fullName>
    </submittedName>
</protein>
<keyword evidence="2" id="KW-1185">Reference proteome</keyword>
<accession>A0A4P8XVT0</accession>
<evidence type="ECO:0000313" key="2">
    <source>
        <dbReference type="Proteomes" id="UP000301475"/>
    </source>
</evidence>
<dbReference type="RefSeq" id="WP_138157284.1">
    <property type="nucleotide sequence ID" value="NZ_CP039381.1"/>
</dbReference>
<dbReference type="OrthoDB" id="2087308at2"/>
<proteinExistence type="predicted"/>
<name>A0A4P8XVT0_9FIRM</name>
<sequence>MKKTKNLIEKSENKEDIVLTIPALLELQKQIEEISRNINNQVVNNLFFNIEDVMKMTGWSRKTVEELFRHPEFPSTDLGKKQLVLKTAFINFFSVKRKSSERNTWINNQ</sequence>
<dbReference type="Proteomes" id="UP000301475">
    <property type="component" value="Chromosome"/>
</dbReference>
<organism evidence="1 2">
    <name type="scientific">Ruminococcus bovis</name>
    <dbReference type="NCBI Taxonomy" id="2564099"/>
    <lineage>
        <taxon>Bacteria</taxon>
        <taxon>Bacillati</taxon>
        <taxon>Bacillota</taxon>
        <taxon>Clostridia</taxon>
        <taxon>Eubacteriales</taxon>
        <taxon>Oscillospiraceae</taxon>
        <taxon>Ruminococcus</taxon>
    </lineage>
</organism>
<evidence type="ECO:0000313" key="1">
    <source>
        <dbReference type="EMBL" id="QCT07241.1"/>
    </source>
</evidence>
<gene>
    <name evidence="1" type="ORF">E5Z56_07655</name>
</gene>